<evidence type="ECO:0000256" key="3">
    <source>
        <dbReference type="ARBA" id="ARBA00022989"/>
    </source>
</evidence>
<dbReference type="InterPro" id="IPR011701">
    <property type="entry name" value="MFS"/>
</dbReference>
<organism evidence="7 8">
    <name type="scientific">Pararobbsia silviterrae</name>
    <dbReference type="NCBI Taxonomy" id="1792498"/>
    <lineage>
        <taxon>Bacteria</taxon>
        <taxon>Pseudomonadati</taxon>
        <taxon>Pseudomonadota</taxon>
        <taxon>Betaproteobacteria</taxon>
        <taxon>Burkholderiales</taxon>
        <taxon>Burkholderiaceae</taxon>
        <taxon>Pararobbsia</taxon>
    </lineage>
</organism>
<dbReference type="PANTHER" id="PTHR23508:SF10">
    <property type="entry name" value="CARBOXYLIC ACID TRANSPORTER PROTEIN HOMOLOG"/>
    <property type="match status" value="1"/>
</dbReference>
<accession>A0A494X8X1</accession>
<comment type="subcellular location">
    <subcellularLocation>
        <location evidence="1">Membrane</location>
        <topology evidence="1">Multi-pass membrane protein</topology>
    </subcellularLocation>
</comment>
<dbReference type="PANTHER" id="PTHR23508">
    <property type="entry name" value="CARBOXYLIC ACID TRANSPORTER PROTEIN HOMOLOG"/>
    <property type="match status" value="1"/>
</dbReference>
<feature type="transmembrane region" description="Helical" evidence="5">
    <location>
        <begin position="23"/>
        <end position="48"/>
    </location>
</feature>
<dbReference type="EMBL" id="RBZU01000022">
    <property type="protein sequence ID" value="RKP44093.1"/>
    <property type="molecule type" value="Genomic_DNA"/>
</dbReference>
<dbReference type="InterPro" id="IPR020846">
    <property type="entry name" value="MFS_dom"/>
</dbReference>
<gene>
    <name evidence="7" type="ORF">D7S86_28050</name>
</gene>
<feature type="transmembrane region" description="Helical" evidence="5">
    <location>
        <begin position="229"/>
        <end position="253"/>
    </location>
</feature>
<dbReference type="OrthoDB" id="183263at2"/>
<keyword evidence="2 5" id="KW-0812">Transmembrane</keyword>
<feature type="transmembrane region" description="Helical" evidence="5">
    <location>
        <begin position="173"/>
        <end position="192"/>
    </location>
</feature>
<feature type="transmembrane region" description="Helical" evidence="5">
    <location>
        <begin position="60"/>
        <end position="80"/>
    </location>
</feature>
<dbReference type="SUPFAM" id="SSF103473">
    <property type="entry name" value="MFS general substrate transporter"/>
    <property type="match status" value="1"/>
</dbReference>
<comment type="caution">
    <text evidence="7">The sequence shown here is derived from an EMBL/GenBank/DDBJ whole genome shotgun (WGS) entry which is preliminary data.</text>
</comment>
<feature type="transmembrane region" description="Helical" evidence="5">
    <location>
        <begin position="293"/>
        <end position="312"/>
    </location>
</feature>
<keyword evidence="3 5" id="KW-1133">Transmembrane helix</keyword>
<feature type="domain" description="Major facilitator superfamily (MFS) profile" evidence="6">
    <location>
        <begin position="23"/>
        <end position="406"/>
    </location>
</feature>
<name>A0A494X8X1_9BURK</name>
<keyword evidence="4 5" id="KW-0472">Membrane</keyword>
<sequence length="411" mass="43285">MTSYDVRTPASAHASPQHTARRALIASVTGYALDGFDLLILGFMLPAISADLHLSAAQGGALVTWTLIGAVIGGVVFGVLSDYVGRVRMLSVSILVFAIFTGLCAFARGYTDLLAYRTIAGIGLGGEFGIGMTLVAESWPASHRARASSYVGLGWQAGVLAAALVTPWALPVIGWRGMFIVGVTPALASFWMRKRLSEPAMFVERTREPRRAMPIAELFSSAAATRTSLGIAILCAVQNFGYYGVMIWMPSYLTHAFGYSLTRSGLWTAVTVLGMAAGIGLFGALADRIGRKPAFIAYQLGAVVMVVVYANLSSPLGLLVGGAIMGLFVNGMLGGYGALISECYPTHARATAQNVLFNVGRAIGGFGPLVTGVLAARYGFAWAIAMLAILYVVDMIATLVLIPERRGAALD</sequence>
<feature type="transmembrane region" description="Helical" evidence="5">
    <location>
        <begin position="114"/>
        <end position="135"/>
    </location>
</feature>
<dbReference type="InterPro" id="IPR005829">
    <property type="entry name" value="Sugar_transporter_CS"/>
</dbReference>
<dbReference type="GO" id="GO:0005886">
    <property type="term" value="C:plasma membrane"/>
    <property type="evidence" value="ECO:0007669"/>
    <property type="project" value="TreeGrafter"/>
</dbReference>
<feature type="transmembrane region" description="Helical" evidence="5">
    <location>
        <begin position="87"/>
        <end position="108"/>
    </location>
</feature>
<dbReference type="InterPro" id="IPR036259">
    <property type="entry name" value="MFS_trans_sf"/>
</dbReference>
<evidence type="ECO:0000256" key="2">
    <source>
        <dbReference type="ARBA" id="ARBA00022692"/>
    </source>
</evidence>
<dbReference type="Proteomes" id="UP000270342">
    <property type="component" value="Unassembled WGS sequence"/>
</dbReference>
<feature type="transmembrane region" description="Helical" evidence="5">
    <location>
        <begin position="147"/>
        <end position="167"/>
    </location>
</feature>
<evidence type="ECO:0000256" key="5">
    <source>
        <dbReference type="SAM" id="Phobius"/>
    </source>
</evidence>
<reference evidence="7 8" key="1">
    <citation type="submission" date="2018-10" db="EMBL/GenBank/DDBJ databases">
        <title>Robbsia sp. DHC34, isolated from soil.</title>
        <authorList>
            <person name="Gao Z.-H."/>
            <person name="Qiu L.-H."/>
        </authorList>
    </citation>
    <scope>NUCLEOTIDE SEQUENCE [LARGE SCALE GENOMIC DNA]</scope>
    <source>
        <strain evidence="7 8">DHC34</strain>
    </source>
</reference>
<feature type="transmembrane region" description="Helical" evidence="5">
    <location>
        <begin position="318"/>
        <end position="343"/>
    </location>
</feature>
<keyword evidence="8" id="KW-1185">Reference proteome</keyword>
<evidence type="ECO:0000256" key="4">
    <source>
        <dbReference type="ARBA" id="ARBA00023136"/>
    </source>
</evidence>
<evidence type="ECO:0000256" key="1">
    <source>
        <dbReference type="ARBA" id="ARBA00004141"/>
    </source>
</evidence>
<dbReference type="GO" id="GO:0046943">
    <property type="term" value="F:carboxylic acid transmembrane transporter activity"/>
    <property type="evidence" value="ECO:0007669"/>
    <property type="project" value="TreeGrafter"/>
</dbReference>
<dbReference type="PROSITE" id="PS00217">
    <property type="entry name" value="SUGAR_TRANSPORT_2"/>
    <property type="match status" value="1"/>
</dbReference>
<proteinExistence type="predicted"/>
<dbReference type="AlphaFoldDB" id="A0A494X8X1"/>
<evidence type="ECO:0000313" key="7">
    <source>
        <dbReference type="EMBL" id="RKP44093.1"/>
    </source>
</evidence>
<evidence type="ECO:0000259" key="6">
    <source>
        <dbReference type="PROSITE" id="PS50850"/>
    </source>
</evidence>
<evidence type="ECO:0000313" key="8">
    <source>
        <dbReference type="Proteomes" id="UP000270342"/>
    </source>
</evidence>
<dbReference type="RefSeq" id="WP_121091427.1">
    <property type="nucleotide sequence ID" value="NZ_RBZU01000022.1"/>
</dbReference>
<feature type="transmembrane region" description="Helical" evidence="5">
    <location>
        <begin position="355"/>
        <end position="374"/>
    </location>
</feature>
<feature type="transmembrane region" description="Helical" evidence="5">
    <location>
        <begin position="265"/>
        <end position="286"/>
    </location>
</feature>
<protein>
    <submittedName>
        <fullName evidence="7">MFS transporter</fullName>
    </submittedName>
</protein>
<dbReference type="Pfam" id="PF07690">
    <property type="entry name" value="MFS_1"/>
    <property type="match status" value="1"/>
</dbReference>
<feature type="transmembrane region" description="Helical" evidence="5">
    <location>
        <begin position="380"/>
        <end position="402"/>
    </location>
</feature>
<dbReference type="PROSITE" id="PS50850">
    <property type="entry name" value="MFS"/>
    <property type="match status" value="1"/>
</dbReference>
<dbReference type="Gene3D" id="1.20.1250.20">
    <property type="entry name" value="MFS general substrate transporter like domains"/>
    <property type="match status" value="2"/>
</dbReference>